<evidence type="ECO:0000313" key="7">
    <source>
        <dbReference type="Proteomes" id="UP001519343"/>
    </source>
</evidence>
<keyword evidence="2" id="KW-0479">Metal-binding</keyword>
<dbReference type="EMBL" id="JAGGKT010000021">
    <property type="protein sequence ID" value="MBP1934417.1"/>
    <property type="molecule type" value="Genomic_DNA"/>
</dbReference>
<evidence type="ECO:0000256" key="3">
    <source>
        <dbReference type="ARBA" id="ARBA00022964"/>
    </source>
</evidence>
<name>A0ABS4GWL0_9BACL</name>
<keyword evidence="5" id="KW-0408">Iron</keyword>
<comment type="caution">
    <text evidence="6">The sequence shown here is derived from an EMBL/GenBank/DDBJ whole genome shotgun (WGS) entry which is preliminary data.</text>
</comment>
<keyword evidence="7" id="KW-1185">Reference proteome</keyword>
<dbReference type="PANTHER" id="PTHR12918:SF1">
    <property type="entry name" value="CYSTEINE DIOXYGENASE TYPE 1"/>
    <property type="match status" value="1"/>
</dbReference>
<dbReference type="CDD" id="cd10548">
    <property type="entry name" value="cupin_CDO"/>
    <property type="match status" value="1"/>
</dbReference>
<dbReference type="Pfam" id="PF05995">
    <property type="entry name" value="CDO_I"/>
    <property type="match status" value="1"/>
</dbReference>
<keyword evidence="4 6" id="KW-0560">Oxidoreductase</keyword>
<proteinExistence type="inferred from homology"/>
<evidence type="ECO:0000313" key="6">
    <source>
        <dbReference type="EMBL" id="MBP1934417.1"/>
    </source>
</evidence>
<reference evidence="6 7" key="1">
    <citation type="submission" date="2021-03" db="EMBL/GenBank/DDBJ databases">
        <title>Genomic Encyclopedia of Type Strains, Phase IV (KMG-IV): sequencing the most valuable type-strain genomes for metagenomic binning, comparative biology and taxonomic classification.</title>
        <authorList>
            <person name="Goeker M."/>
        </authorList>
    </citation>
    <scope>NUCLEOTIDE SEQUENCE [LARGE SCALE GENOMIC DNA]</scope>
    <source>
        <strain evidence="6 7">DSM 24738</strain>
    </source>
</reference>
<evidence type="ECO:0000256" key="1">
    <source>
        <dbReference type="ARBA" id="ARBA00006622"/>
    </source>
</evidence>
<sequence length="158" mass="17990">MNLIQRLHSCFDGITTATLEDLRNLLEKLNLTMDIVQDHITEPQHLPYGRHVVYSNEYIEVIVLNIPPGRRTALHDHGESIGCAYVVEGELLNRNYKLDEKGTPVKSSEQHLKSGDYYVAFKGQLHIMENKGNARFIGLHAYTPPLTNMSVYEDPASW</sequence>
<gene>
    <name evidence="6" type="ORF">J2Z37_004437</name>
</gene>
<comment type="similarity">
    <text evidence="1">Belongs to the cysteine dioxygenase family.</text>
</comment>
<dbReference type="PANTHER" id="PTHR12918">
    <property type="entry name" value="CYSTEINE DIOXYGENASE"/>
    <property type="match status" value="1"/>
</dbReference>
<dbReference type="Proteomes" id="UP001519343">
    <property type="component" value="Unassembled WGS sequence"/>
</dbReference>
<evidence type="ECO:0000256" key="2">
    <source>
        <dbReference type="ARBA" id="ARBA00022723"/>
    </source>
</evidence>
<dbReference type="InterPro" id="IPR014710">
    <property type="entry name" value="RmlC-like_jellyroll"/>
</dbReference>
<dbReference type="SUPFAM" id="SSF51182">
    <property type="entry name" value="RmlC-like cupins"/>
    <property type="match status" value="1"/>
</dbReference>
<dbReference type="InterPro" id="IPR010300">
    <property type="entry name" value="CDO_1"/>
</dbReference>
<keyword evidence="3 6" id="KW-0223">Dioxygenase</keyword>
<organism evidence="6 7">
    <name type="scientific">Ammoniphilus resinae</name>
    <dbReference type="NCBI Taxonomy" id="861532"/>
    <lineage>
        <taxon>Bacteria</taxon>
        <taxon>Bacillati</taxon>
        <taxon>Bacillota</taxon>
        <taxon>Bacilli</taxon>
        <taxon>Bacillales</taxon>
        <taxon>Paenibacillaceae</taxon>
        <taxon>Aneurinibacillus group</taxon>
        <taxon>Ammoniphilus</taxon>
    </lineage>
</organism>
<dbReference type="EC" id="1.13.11.20" evidence="6"/>
<dbReference type="RefSeq" id="WP_209812410.1">
    <property type="nucleotide sequence ID" value="NZ_JAGGKT010000021.1"/>
</dbReference>
<protein>
    <submittedName>
        <fullName evidence="6">Cysteine dioxygenase</fullName>
        <ecNumber evidence="6">1.13.11.20</ecNumber>
    </submittedName>
</protein>
<dbReference type="Gene3D" id="2.60.120.10">
    <property type="entry name" value="Jelly Rolls"/>
    <property type="match status" value="1"/>
</dbReference>
<evidence type="ECO:0000256" key="5">
    <source>
        <dbReference type="ARBA" id="ARBA00023004"/>
    </source>
</evidence>
<dbReference type="InterPro" id="IPR011051">
    <property type="entry name" value="RmlC_Cupin_sf"/>
</dbReference>
<evidence type="ECO:0000256" key="4">
    <source>
        <dbReference type="ARBA" id="ARBA00023002"/>
    </source>
</evidence>
<dbReference type="GO" id="GO:0017172">
    <property type="term" value="F:cysteine dioxygenase activity"/>
    <property type="evidence" value="ECO:0007669"/>
    <property type="project" value="UniProtKB-EC"/>
</dbReference>
<accession>A0ABS4GWL0</accession>